<dbReference type="AlphaFoldDB" id="A0A380TC08"/>
<dbReference type="GO" id="GO:0106300">
    <property type="term" value="P:protein-DNA covalent cross-linking repair"/>
    <property type="evidence" value="ECO:0007669"/>
    <property type="project" value="InterPro"/>
</dbReference>
<evidence type="ECO:0000256" key="5">
    <source>
        <dbReference type="ARBA" id="ARBA00023124"/>
    </source>
</evidence>
<dbReference type="EMBL" id="UIDG01000074">
    <property type="protein sequence ID" value="SUS05032.1"/>
    <property type="molecule type" value="Genomic_DNA"/>
</dbReference>
<dbReference type="Pfam" id="PF02586">
    <property type="entry name" value="SRAP"/>
    <property type="match status" value="1"/>
</dbReference>
<dbReference type="EC" id="3.4.-.-" evidence="8"/>
<evidence type="ECO:0000256" key="2">
    <source>
        <dbReference type="ARBA" id="ARBA00022670"/>
    </source>
</evidence>
<dbReference type="GO" id="GO:0008233">
    <property type="term" value="F:peptidase activity"/>
    <property type="evidence" value="ECO:0007669"/>
    <property type="project" value="UniProtKB-KW"/>
</dbReference>
<evidence type="ECO:0000313" key="8">
    <source>
        <dbReference type="EMBL" id="SUS05032.1"/>
    </source>
</evidence>
<dbReference type="GO" id="GO:0006508">
    <property type="term" value="P:proteolysis"/>
    <property type="evidence" value="ECO:0007669"/>
    <property type="project" value="UniProtKB-KW"/>
</dbReference>
<protein>
    <submittedName>
        <fullName evidence="8">Putative SOS response-associated peptidase YoaM</fullName>
        <ecNumber evidence="8">3.4.-.-</ecNumber>
    </submittedName>
</protein>
<dbReference type="GO" id="GO:0003697">
    <property type="term" value="F:single-stranded DNA binding"/>
    <property type="evidence" value="ECO:0007669"/>
    <property type="project" value="InterPro"/>
</dbReference>
<evidence type="ECO:0000256" key="3">
    <source>
        <dbReference type="ARBA" id="ARBA00022763"/>
    </source>
</evidence>
<sequence length="228" mass="24624">MCGRYTQLRSWSELVQIFAAVTAAPAPNALARYNIAPTQDVAVVRLGTAGRELLPMRWGLVPAWAKDVRMGVRLINARAETAAEKPAFRAAMRARRCLIPADGFYEWQAQASGPKLPFRIARTDGAPFAFAGLWERWQSPVDGQVLMSCTILTTEANAVVRPIHDRMPVILAGCDYDAWLDCAGQSAAAVQGLLGPYPAAAMAAQALGPYVNRVANDDARCLAARQVG</sequence>
<proteinExistence type="inferred from homology"/>
<dbReference type="SUPFAM" id="SSF143081">
    <property type="entry name" value="BB1717-like"/>
    <property type="match status" value="1"/>
</dbReference>
<keyword evidence="7" id="KW-0456">Lyase</keyword>
<name>A0A380TC08_9ZZZZ</name>
<organism evidence="8">
    <name type="scientific">metagenome</name>
    <dbReference type="NCBI Taxonomy" id="256318"/>
    <lineage>
        <taxon>unclassified sequences</taxon>
        <taxon>metagenomes</taxon>
    </lineage>
</organism>
<dbReference type="PANTHER" id="PTHR13604:SF0">
    <property type="entry name" value="ABASIC SITE PROCESSING PROTEIN HMCES"/>
    <property type="match status" value="1"/>
</dbReference>
<keyword evidence="6" id="KW-0238">DNA-binding</keyword>
<comment type="similarity">
    <text evidence="1">Belongs to the SOS response-associated peptidase family.</text>
</comment>
<dbReference type="PANTHER" id="PTHR13604">
    <property type="entry name" value="DC12-RELATED"/>
    <property type="match status" value="1"/>
</dbReference>
<dbReference type="GO" id="GO:0016829">
    <property type="term" value="F:lyase activity"/>
    <property type="evidence" value="ECO:0007669"/>
    <property type="project" value="UniProtKB-KW"/>
</dbReference>
<reference evidence="8" key="1">
    <citation type="submission" date="2018-07" db="EMBL/GenBank/DDBJ databases">
        <authorList>
            <person name="Quirk P.G."/>
            <person name="Krulwich T.A."/>
        </authorList>
    </citation>
    <scope>NUCLEOTIDE SEQUENCE</scope>
</reference>
<evidence type="ECO:0000256" key="7">
    <source>
        <dbReference type="ARBA" id="ARBA00023239"/>
    </source>
</evidence>
<dbReference type="InterPro" id="IPR036590">
    <property type="entry name" value="SRAP-like"/>
</dbReference>
<dbReference type="Gene3D" id="3.90.1680.10">
    <property type="entry name" value="SOS response associated peptidase-like"/>
    <property type="match status" value="1"/>
</dbReference>
<keyword evidence="4 8" id="KW-0378">Hydrolase</keyword>
<evidence type="ECO:0000256" key="4">
    <source>
        <dbReference type="ARBA" id="ARBA00022801"/>
    </source>
</evidence>
<gene>
    <name evidence="8" type="primary">yoaM</name>
    <name evidence="8" type="ORF">DF3PB_1650007</name>
</gene>
<evidence type="ECO:0000256" key="1">
    <source>
        <dbReference type="ARBA" id="ARBA00008136"/>
    </source>
</evidence>
<keyword evidence="2" id="KW-0645">Protease</keyword>
<evidence type="ECO:0000256" key="6">
    <source>
        <dbReference type="ARBA" id="ARBA00023125"/>
    </source>
</evidence>
<dbReference type="InterPro" id="IPR003738">
    <property type="entry name" value="SRAP"/>
</dbReference>
<keyword evidence="3" id="KW-0227">DNA damage</keyword>
<accession>A0A380TC08</accession>
<keyword evidence="5" id="KW-0190">Covalent protein-DNA linkage</keyword>